<dbReference type="RefSeq" id="WP_284066794.1">
    <property type="nucleotide sequence ID" value="NZ_JASKNE010000001.1"/>
</dbReference>
<reference evidence="4" key="1">
    <citation type="submission" date="2023-04" db="EMBL/GenBank/DDBJ databases">
        <title>The environmental microbiomes in feedlot watering bowls are a reservoir of florfenicol resistance for bovine respiratory disease pathogens.</title>
        <authorList>
            <person name="Kos D.W."/>
            <person name="Ruzzini A.C."/>
            <person name="Schreiner B."/>
            <person name="Jelinski M.D."/>
        </authorList>
    </citation>
    <scope>NUCLEOTIDE SEQUENCE</scope>
    <source>
        <strain evidence="4">WB3</strain>
    </source>
</reference>
<comment type="caution">
    <text evidence="4">The sequence shown here is derived from an EMBL/GenBank/DDBJ whole genome shotgun (WGS) entry which is preliminary data.</text>
</comment>
<evidence type="ECO:0000259" key="3">
    <source>
        <dbReference type="PROSITE" id="PS51123"/>
    </source>
</evidence>
<dbReference type="AlphaFoldDB" id="A0AAW6UPI8"/>
<protein>
    <submittedName>
        <fullName evidence="4">OmpA family protein</fullName>
    </submittedName>
</protein>
<dbReference type="InterPro" id="IPR036737">
    <property type="entry name" value="OmpA-like_sf"/>
</dbReference>
<dbReference type="InterPro" id="IPR050330">
    <property type="entry name" value="Bact_OuterMem_StrucFunc"/>
</dbReference>
<evidence type="ECO:0000313" key="5">
    <source>
        <dbReference type="Proteomes" id="UP001241935"/>
    </source>
</evidence>
<keyword evidence="2" id="KW-0812">Transmembrane</keyword>
<dbReference type="Proteomes" id="UP001241935">
    <property type="component" value="Unassembled WGS sequence"/>
</dbReference>
<accession>A0AAW6UPI8</accession>
<proteinExistence type="predicted"/>
<dbReference type="InterPro" id="IPR006665">
    <property type="entry name" value="OmpA-like"/>
</dbReference>
<dbReference type="GO" id="GO:0016020">
    <property type="term" value="C:membrane"/>
    <property type="evidence" value="ECO:0007669"/>
    <property type="project" value="UniProtKB-UniRule"/>
</dbReference>
<name>A0AAW6UPI8_9GAMM</name>
<keyword evidence="2" id="KW-1133">Transmembrane helix</keyword>
<dbReference type="PANTHER" id="PTHR30329:SF21">
    <property type="entry name" value="LIPOPROTEIN YIAD-RELATED"/>
    <property type="match status" value="1"/>
</dbReference>
<evidence type="ECO:0000256" key="1">
    <source>
        <dbReference type="PROSITE-ProRule" id="PRU00473"/>
    </source>
</evidence>
<feature type="domain" description="OmpA-like" evidence="3">
    <location>
        <begin position="78"/>
        <end position="225"/>
    </location>
</feature>
<dbReference type="Gene3D" id="3.30.1330.60">
    <property type="entry name" value="OmpA-like domain"/>
    <property type="match status" value="1"/>
</dbReference>
<organism evidence="4 5">
    <name type="scientific">Acinetobacter terrestris</name>
    <dbReference type="NCBI Taxonomy" id="2529843"/>
    <lineage>
        <taxon>Bacteria</taxon>
        <taxon>Pseudomonadati</taxon>
        <taxon>Pseudomonadota</taxon>
        <taxon>Gammaproteobacteria</taxon>
        <taxon>Moraxellales</taxon>
        <taxon>Moraxellaceae</taxon>
        <taxon>Acinetobacter</taxon>
        <taxon>Acinetobacter Taxon 24</taxon>
    </lineage>
</organism>
<keyword evidence="1 2" id="KW-0472">Membrane</keyword>
<dbReference type="EMBL" id="JASKNE010000001">
    <property type="protein sequence ID" value="MDK1683553.1"/>
    <property type="molecule type" value="Genomic_DNA"/>
</dbReference>
<dbReference type="PANTHER" id="PTHR30329">
    <property type="entry name" value="STATOR ELEMENT OF FLAGELLAR MOTOR COMPLEX"/>
    <property type="match status" value="1"/>
</dbReference>
<dbReference type="SUPFAM" id="SSF103088">
    <property type="entry name" value="OmpA-like"/>
    <property type="match status" value="1"/>
</dbReference>
<sequence>MAPFIRTKTTGNDHWISLSDIMTALMMIFLLMSIIYMIRVKESVDIPRIFKADEQQLYSQLASKLQVKLKKWGATLSPDLTVRFSNEDILFKSGSAELSNEFKRALNEYFPIYLRSVMQDKFVNNIKEIRIEGHTSSFWAKDIGEEDAYIKNMQLSQLRAQNTLIFLLKSPYLTETEKKWLKKKFRAIGYSSAAPLGKNGRPVSTSNQEDPNASQRVEFRVVTTAEDRIRAVAYGENHAAD</sequence>
<evidence type="ECO:0000256" key="2">
    <source>
        <dbReference type="SAM" id="Phobius"/>
    </source>
</evidence>
<evidence type="ECO:0000313" key="4">
    <source>
        <dbReference type="EMBL" id="MDK1683553.1"/>
    </source>
</evidence>
<dbReference type="PROSITE" id="PS51123">
    <property type="entry name" value="OMPA_2"/>
    <property type="match status" value="1"/>
</dbReference>
<gene>
    <name evidence="4" type="ORF">QOR41_06805</name>
</gene>
<feature type="transmembrane region" description="Helical" evidence="2">
    <location>
        <begin position="15"/>
        <end position="38"/>
    </location>
</feature>